<evidence type="ECO:0000259" key="1">
    <source>
        <dbReference type="Pfam" id="PF07791"/>
    </source>
</evidence>
<reference evidence="2 3" key="1">
    <citation type="journal article" date="2005" name="Nucleic Acids Res.">
        <title>Genomic blueprint of Hahella chejuensis, a marine microbe producing an algicidal agent.</title>
        <authorList>
            <person name="Jeong H."/>
            <person name="Yim J.H."/>
            <person name="Lee C."/>
            <person name="Choi S.-H."/>
            <person name="Park Y.K."/>
            <person name="Yoon S.H."/>
            <person name="Hur C.-G."/>
            <person name="Kang H.-Y."/>
            <person name="Kim D."/>
            <person name="Lee H.H."/>
            <person name="Park K.H."/>
            <person name="Park S.-H."/>
            <person name="Park H.-S."/>
            <person name="Lee H.K."/>
            <person name="Oh T.K."/>
            <person name="Kim J.F."/>
        </authorList>
    </citation>
    <scope>NUCLEOTIDE SEQUENCE [LARGE SCALE GENOMIC DNA]</scope>
    <source>
        <strain evidence="2 3">KCTC 2396</strain>
    </source>
</reference>
<dbReference type="HOGENOM" id="CLU_1164549_0_0_6"/>
<dbReference type="AlphaFoldDB" id="Q2SPA7"/>
<feature type="domain" description="Immunity MXAN-0049 protein" evidence="1">
    <location>
        <begin position="61"/>
        <end position="138"/>
    </location>
</feature>
<dbReference type="RefSeq" id="WP_011394594.1">
    <property type="nucleotide sequence ID" value="NC_007645.1"/>
</dbReference>
<organism evidence="2 3">
    <name type="scientific">Hahella chejuensis (strain KCTC 2396)</name>
    <dbReference type="NCBI Taxonomy" id="349521"/>
    <lineage>
        <taxon>Bacteria</taxon>
        <taxon>Pseudomonadati</taxon>
        <taxon>Pseudomonadota</taxon>
        <taxon>Gammaproteobacteria</taxon>
        <taxon>Oceanospirillales</taxon>
        <taxon>Hahellaceae</taxon>
        <taxon>Hahella</taxon>
    </lineage>
</organism>
<dbReference type="OrthoDB" id="6193661at2"/>
<gene>
    <name evidence="2" type="ordered locus">HCH_00615</name>
</gene>
<protein>
    <recommendedName>
        <fullName evidence="1">Immunity MXAN-0049 protein domain-containing protein</fullName>
    </recommendedName>
</protein>
<evidence type="ECO:0000313" key="3">
    <source>
        <dbReference type="Proteomes" id="UP000000238"/>
    </source>
</evidence>
<dbReference type="KEGG" id="hch:HCH_00615"/>
<dbReference type="Proteomes" id="UP000000238">
    <property type="component" value="Chromosome"/>
</dbReference>
<evidence type="ECO:0000313" key="2">
    <source>
        <dbReference type="EMBL" id="ABC27517.1"/>
    </source>
</evidence>
<dbReference type="Pfam" id="PF07791">
    <property type="entry name" value="Imm11"/>
    <property type="match status" value="1"/>
</dbReference>
<dbReference type="EMBL" id="CP000155">
    <property type="protein sequence ID" value="ABC27517.1"/>
    <property type="molecule type" value="Genomic_DNA"/>
</dbReference>
<accession>Q2SPA7</accession>
<sequence>MFYRFLSKLATQERLEAFPVPRPGSDARERWGVGLIHYEKKFTPAPDIFQQPGVKFFQAPLLSDRPVMTCLRFHQGKEVEPIPDLWGVGGYLFISERAKSVIKNIDTMEHEYFPVQLLNHKEEPIASEQAYYWFNERRFLTITPSNRVATAAELGFYPIPKEEDFMARVKDSPTLREQLGQIPLWRHCIADIDQRHLKARTVLYLNETLVEAFRVEGIKGLDLYSEKYGITEESLCSI</sequence>
<keyword evidence="3" id="KW-1185">Reference proteome</keyword>
<dbReference type="eggNOG" id="ENOG5033QTJ">
    <property type="taxonomic scope" value="Bacteria"/>
</dbReference>
<dbReference type="InterPro" id="IPR012433">
    <property type="entry name" value="Imm11"/>
</dbReference>
<dbReference type="STRING" id="349521.HCH_00615"/>
<name>Q2SPA7_HAHCH</name>
<proteinExistence type="predicted"/>